<reference evidence="2" key="1">
    <citation type="submission" date="2014-11" db="EMBL/GenBank/DDBJ databases">
        <authorList>
            <person name="Otto D Thomas"/>
            <person name="Naeem Raeece"/>
        </authorList>
    </citation>
    <scope>NUCLEOTIDE SEQUENCE</scope>
</reference>
<dbReference type="VEuPathDB" id="CryptoDB:Cvel_8167"/>
<feature type="compositionally biased region" description="Basic and acidic residues" evidence="1">
    <location>
        <begin position="98"/>
        <end position="130"/>
    </location>
</feature>
<feature type="region of interest" description="Disordered" evidence="1">
    <location>
        <begin position="22"/>
        <end position="142"/>
    </location>
</feature>
<sequence length="142" mass="15167">MRSKTFRLPLVDFPPFSWFYRKSSSGVPSVSALSRSALKSETGGAAGTEASKETVETGVSDFWGGDCELGWEDDAGKLSAGAGRDSGSGAEGEEGEGDNGRGQECYDRWKSDGYDRHAGLDTEESQHLHIGEQTWDGVPLDG</sequence>
<accession>A0A0G4HRY9</accession>
<dbReference type="EMBL" id="CDMZ01003635">
    <property type="protein sequence ID" value="CEM47076.1"/>
    <property type="molecule type" value="Genomic_DNA"/>
</dbReference>
<gene>
    <name evidence="2" type="ORF">Cvel_8167</name>
</gene>
<evidence type="ECO:0000256" key="1">
    <source>
        <dbReference type="SAM" id="MobiDB-lite"/>
    </source>
</evidence>
<evidence type="ECO:0000313" key="2">
    <source>
        <dbReference type="EMBL" id="CEM47076.1"/>
    </source>
</evidence>
<dbReference type="AlphaFoldDB" id="A0A0G4HRY9"/>
<organism evidence="2">
    <name type="scientific">Chromera velia CCMP2878</name>
    <dbReference type="NCBI Taxonomy" id="1169474"/>
    <lineage>
        <taxon>Eukaryota</taxon>
        <taxon>Sar</taxon>
        <taxon>Alveolata</taxon>
        <taxon>Colpodellida</taxon>
        <taxon>Chromeraceae</taxon>
        <taxon>Chromera</taxon>
    </lineage>
</organism>
<protein>
    <submittedName>
        <fullName evidence="2">Uncharacterized protein</fullName>
    </submittedName>
</protein>
<proteinExistence type="predicted"/>
<feature type="compositionally biased region" description="Low complexity" evidence="1">
    <location>
        <begin position="23"/>
        <end position="36"/>
    </location>
</feature>
<name>A0A0G4HRY9_9ALVE</name>